<feature type="transmembrane region" description="Helical" evidence="10">
    <location>
        <begin position="734"/>
        <end position="757"/>
    </location>
</feature>
<dbReference type="PROSITE" id="PS50893">
    <property type="entry name" value="ABC_TRANSPORTER_2"/>
    <property type="match status" value="2"/>
</dbReference>
<dbReference type="InterPro" id="IPR044726">
    <property type="entry name" value="ABCC_6TM_D2"/>
</dbReference>
<evidence type="ECO:0000256" key="8">
    <source>
        <dbReference type="SAM" id="Coils"/>
    </source>
</evidence>
<feature type="region of interest" description="Disordered" evidence="9">
    <location>
        <begin position="1336"/>
        <end position="1396"/>
    </location>
</feature>
<keyword evidence="5" id="KW-0067">ATP-binding</keyword>
<keyword evidence="2" id="KW-0813">Transport</keyword>
<sequence length="1513" mass="173333">MYHISLSNNFFSEILYLWVYRLIYLCKNKDFSELKFHLGKNDSAKKSGKDLHNSWKKEVEKHQRDPSILTALFRAFGKGFALLSIWEILWIVFTWTGFYWLVKKGIQFAESHKRGTAEEYTGYMIAGSFLLTFIFSTICHYQLHFQCTKIGIRVRSGLMVLIYRKLLTLSALTNGMGNIVNLISNDCNRIAEVCVNLHYCWSSIVEAVLVCVLAYLEIEKSSLPAIGIILVIFIPFQVYFAIKTSSLTFKSTKNIKDRVHLMSEILTVIKLIKFYAWERYFEDKVNDIRVKEVNKIKQIIFSRCKSLIVVFVAPMISTLFSLVLYYAIKKETMSPTITFTILSIFNSLRYPLSLLPTAIRSIGDAYISIRKIDKFFVLPETFNNGIENYEIYNESKQDVAIFMKNAKFCYDHDNPIKLGYLNIMIRRGDKIAVVGEIATCVNFMDALLGQLILKSGTAYMNGKVGFISQQPWIVKGSLRDNITLGSTFDEILYNRVLTLTFLSYDVARMDPKDLNNLTDDNLNLSHNFKQRICIARCLYSQPDIVILDDPFLNFEYPIEGLLFRNCIEEFLHDKTVIMFTCDKKYLKPFDQVLIMDNGAIIECDNYDNLKKLKVIQLQNDILNLEEETTEPDINADIFDLKSNIELDNELTVSHFQLKNNRDFNEHTFSKAIENNHTFINGVRQKSIHQDTVYKTIEQNQMTIHTVNSVNINQVPSSDENIPTKLRYMETYKNYIKTSPGFLLTILMVVIFFAVHSIRFYSDYYLKGFIDKAYENEYIYIYAVLAVALIIGVTLRGLFFSWVTLKKSVAYHNGILKAVLNAPMIFFANTPVSSILTVFAKHLFLVDEYLPDSLIQFLYYCPLVLGTVVIVCLFVPYFWATLPVYAILIGLVLKYSKSVEHRLQLQDGQTKTDLFCHITKTLDGLRYIKIYKLHKNFEKDFKHYIDANHKYFLSMSSVQTWKSFNIDLVASLFIFLTALFIVLFKETTFLFTKKITPAVAGLSLTNAVSIILYLPWLFRTIYDVHNAMTSCAALQTYSSRIPKEEDPDKKFIDVPKGWPAEGKIEFEDVEVRYYRYTGAVLKSISFTIFPRETIGIIGSSGSGKTTLMMGLLRMLELSEGSILVDGIDIKEMRLETLRSNIGIIPQEPVLFAGTVRSNLDPFNEYPDNELWDALRKVSLYDDIQMLPQKLETVIIDNGRNFSLLQCMLFMIARIIVLNNNIVVYDESVVPLDEMAERKIEQIIHSVFKDKTLLIISNKFRHAVKADRVMVMENGKVKEFDTPKNLYLNPESYLFKLFDSITNDPQIIEFKNKMKEEEEEAAFLEEARMEEELYGERNSNGMNMNFNDSNNNNSNNGNNNNSSNNNSSNDNSSSNNDSSNNSSNNNDTNSNYKNSLNRSLSRTNSLSSYMNVAMPKSLENVFTNPNAPTTTNRSNSNLNSNSNNNSNSNSNSTSTSNTINNIYSNSRSRSNSNTQSNSNSITLNTSKSNSYSSLSRIFKPPSSPSTPKSKSLGTS</sequence>
<feature type="transmembrane region" description="Helical" evidence="10">
    <location>
        <begin position="195"/>
        <end position="216"/>
    </location>
</feature>
<dbReference type="InterPro" id="IPR044746">
    <property type="entry name" value="ABCC_6TM_D1"/>
</dbReference>
<dbReference type="PROSITE" id="PS50929">
    <property type="entry name" value="ABC_TM1F"/>
    <property type="match status" value="2"/>
</dbReference>
<feature type="transmembrane region" description="Helical" evidence="10">
    <location>
        <begin position="823"/>
        <end position="843"/>
    </location>
</feature>
<dbReference type="InterPro" id="IPR050173">
    <property type="entry name" value="ABC_transporter_C-like"/>
</dbReference>
<keyword evidence="8" id="KW-0175">Coiled coil</keyword>
<dbReference type="Gene3D" id="1.20.1560.10">
    <property type="entry name" value="ABC transporter type 1, transmembrane domain"/>
    <property type="match status" value="2"/>
</dbReference>
<evidence type="ECO:0000256" key="3">
    <source>
        <dbReference type="ARBA" id="ARBA00022692"/>
    </source>
</evidence>
<dbReference type="PANTHER" id="PTHR24223">
    <property type="entry name" value="ATP-BINDING CASSETTE SUB-FAMILY C"/>
    <property type="match status" value="1"/>
</dbReference>
<feature type="transmembrane region" description="Helical" evidence="10">
    <location>
        <begin position="307"/>
        <end position="328"/>
    </location>
</feature>
<feature type="transmembrane region" description="Helical" evidence="10">
    <location>
        <begin position="777"/>
        <end position="802"/>
    </location>
</feature>
<evidence type="ECO:0000259" key="12">
    <source>
        <dbReference type="PROSITE" id="PS50929"/>
    </source>
</evidence>
<protein>
    <submittedName>
        <fullName evidence="13">p-loop containing nucleoside triphosphate hydrolase protein</fullName>
    </submittedName>
</protein>
<evidence type="ECO:0000256" key="2">
    <source>
        <dbReference type="ARBA" id="ARBA00022448"/>
    </source>
</evidence>
<dbReference type="GO" id="GO:0016020">
    <property type="term" value="C:membrane"/>
    <property type="evidence" value="ECO:0007669"/>
    <property type="project" value="UniProtKB-SubCell"/>
</dbReference>
<feature type="transmembrane region" description="Helical" evidence="10">
    <location>
        <begin position="123"/>
        <end position="143"/>
    </location>
</feature>
<evidence type="ECO:0000256" key="7">
    <source>
        <dbReference type="ARBA" id="ARBA00023136"/>
    </source>
</evidence>
<evidence type="ECO:0000313" key="14">
    <source>
        <dbReference type="Proteomes" id="UP000193920"/>
    </source>
</evidence>
<feature type="transmembrane region" description="Helical" evidence="10">
    <location>
        <begin position="994"/>
        <end position="1017"/>
    </location>
</feature>
<dbReference type="InterPro" id="IPR003439">
    <property type="entry name" value="ABC_transporter-like_ATP-bd"/>
</dbReference>
<dbReference type="Pfam" id="PF00005">
    <property type="entry name" value="ABC_tran"/>
    <property type="match status" value="1"/>
</dbReference>
<feature type="compositionally biased region" description="Low complexity" evidence="9">
    <location>
        <begin position="1427"/>
        <end position="1493"/>
    </location>
</feature>
<proteinExistence type="predicted"/>
<dbReference type="SUPFAM" id="SSF90123">
    <property type="entry name" value="ABC transporter transmembrane region"/>
    <property type="match status" value="2"/>
</dbReference>
<dbReference type="OrthoDB" id="6500128at2759"/>
<dbReference type="CDD" id="cd18579">
    <property type="entry name" value="ABC_6TM_ABCC_D1"/>
    <property type="match status" value="1"/>
</dbReference>
<dbReference type="GO" id="GO:0140359">
    <property type="term" value="F:ABC-type transporter activity"/>
    <property type="evidence" value="ECO:0007669"/>
    <property type="project" value="InterPro"/>
</dbReference>
<dbReference type="InterPro" id="IPR027417">
    <property type="entry name" value="P-loop_NTPase"/>
</dbReference>
<accession>A0A1Y2BB45</accession>
<organism evidence="13 14">
    <name type="scientific">Neocallimastix californiae</name>
    <dbReference type="NCBI Taxonomy" id="1754190"/>
    <lineage>
        <taxon>Eukaryota</taxon>
        <taxon>Fungi</taxon>
        <taxon>Fungi incertae sedis</taxon>
        <taxon>Chytridiomycota</taxon>
        <taxon>Chytridiomycota incertae sedis</taxon>
        <taxon>Neocallimastigomycetes</taxon>
        <taxon>Neocallimastigales</taxon>
        <taxon>Neocallimastigaceae</taxon>
        <taxon>Neocallimastix</taxon>
    </lineage>
</organism>
<dbReference type="SUPFAM" id="SSF52540">
    <property type="entry name" value="P-loop containing nucleoside triphosphate hydrolases"/>
    <property type="match status" value="2"/>
</dbReference>
<feature type="region of interest" description="Disordered" evidence="9">
    <location>
        <begin position="1418"/>
        <end position="1513"/>
    </location>
</feature>
<dbReference type="InterPro" id="IPR011527">
    <property type="entry name" value="ABC1_TM_dom"/>
</dbReference>
<keyword evidence="14" id="KW-1185">Reference proteome</keyword>
<dbReference type="Proteomes" id="UP000193920">
    <property type="component" value="Unassembled WGS sequence"/>
</dbReference>
<feature type="domain" description="ABC transmembrane type-1" evidence="12">
    <location>
        <begin position="97"/>
        <end position="364"/>
    </location>
</feature>
<comment type="subcellular location">
    <subcellularLocation>
        <location evidence="1">Membrane</location>
        <topology evidence="1">Multi-pass membrane protein</topology>
    </subcellularLocation>
</comment>
<dbReference type="PANTHER" id="PTHR24223:SF447">
    <property type="entry name" value="MULTIDRUG RESISTANCE-ASSOCIATED PROTEIN 5"/>
    <property type="match status" value="1"/>
</dbReference>
<dbReference type="FunFam" id="1.20.1560.10:FF:000006">
    <property type="entry name" value="ATP-binding cassette, sub-family C (CFTR/MRP), member 9"/>
    <property type="match status" value="1"/>
</dbReference>
<evidence type="ECO:0000256" key="4">
    <source>
        <dbReference type="ARBA" id="ARBA00022741"/>
    </source>
</evidence>
<feature type="domain" description="ABC transporter" evidence="11">
    <location>
        <begin position="401"/>
        <end position="622"/>
    </location>
</feature>
<keyword evidence="3 10" id="KW-0812">Transmembrane</keyword>
<evidence type="ECO:0000256" key="10">
    <source>
        <dbReference type="SAM" id="Phobius"/>
    </source>
</evidence>
<evidence type="ECO:0000259" key="11">
    <source>
        <dbReference type="PROSITE" id="PS50893"/>
    </source>
</evidence>
<evidence type="ECO:0000313" key="13">
    <source>
        <dbReference type="EMBL" id="ORY31697.1"/>
    </source>
</evidence>
<dbReference type="STRING" id="1754190.A0A1Y2BB45"/>
<dbReference type="SMART" id="SM00382">
    <property type="entry name" value="AAA"/>
    <property type="match status" value="1"/>
</dbReference>
<dbReference type="GO" id="GO:0005524">
    <property type="term" value="F:ATP binding"/>
    <property type="evidence" value="ECO:0007669"/>
    <property type="project" value="UniProtKB-KW"/>
</dbReference>
<dbReference type="CDD" id="cd18580">
    <property type="entry name" value="ABC_6TM_ABCC_D2"/>
    <property type="match status" value="1"/>
</dbReference>
<evidence type="ECO:0000256" key="9">
    <source>
        <dbReference type="SAM" id="MobiDB-lite"/>
    </source>
</evidence>
<keyword evidence="4" id="KW-0547">Nucleotide-binding</keyword>
<dbReference type="InterPro" id="IPR003593">
    <property type="entry name" value="AAA+_ATPase"/>
</dbReference>
<feature type="coiled-coil region" evidence="8">
    <location>
        <begin position="1305"/>
        <end position="1332"/>
    </location>
</feature>
<keyword evidence="13" id="KW-0378">Hydrolase</keyword>
<feature type="transmembrane region" description="Helical" evidence="10">
    <location>
        <begin position="222"/>
        <end position="242"/>
    </location>
</feature>
<reference evidence="13 14" key="1">
    <citation type="submission" date="2016-08" db="EMBL/GenBank/DDBJ databases">
        <title>A Parts List for Fungal Cellulosomes Revealed by Comparative Genomics.</title>
        <authorList>
            <consortium name="DOE Joint Genome Institute"/>
            <person name="Haitjema C.H."/>
            <person name="Gilmore S.P."/>
            <person name="Henske J.K."/>
            <person name="Solomon K.V."/>
            <person name="De Groot R."/>
            <person name="Kuo A."/>
            <person name="Mondo S.J."/>
            <person name="Salamov A.A."/>
            <person name="Labutti K."/>
            <person name="Zhao Z."/>
            <person name="Chiniquy J."/>
            <person name="Barry K."/>
            <person name="Brewer H.M."/>
            <person name="Purvine S.O."/>
            <person name="Wright A.T."/>
            <person name="Boxma B."/>
            <person name="Van Alen T."/>
            <person name="Hackstein J.H."/>
            <person name="Baker S.E."/>
            <person name="Grigoriev I.V."/>
            <person name="O'Malley M.A."/>
        </authorList>
    </citation>
    <scope>NUCLEOTIDE SEQUENCE [LARGE SCALE GENOMIC DNA]</scope>
    <source>
        <strain evidence="13 14">G1</strain>
    </source>
</reference>
<feature type="domain" description="ABC transmembrane type-1" evidence="12">
    <location>
        <begin position="745"/>
        <end position="1025"/>
    </location>
</feature>
<dbReference type="InterPro" id="IPR036640">
    <property type="entry name" value="ABC1_TM_sf"/>
</dbReference>
<dbReference type="FunFam" id="3.40.50.300:FF:000630">
    <property type="entry name" value="ATP-binding cassette (ABC) transporter, putative"/>
    <property type="match status" value="1"/>
</dbReference>
<comment type="caution">
    <text evidence="13">The sequence shown here is derived from an EMBL/GenBank/DDBJ whole genome shotgun (WGS) entry which is preliminary data.</text>
</comment>
<keyword evidence="6 10" id="KW-1133">Transmembrane helix</keyword>
<dbReference type="GO" id="GO:0016887">
    <property type="term" value="F:ATP hydrolysis activity"/>
    <property type="evidence" value="ECO:0007669"/>
    <property type="project" value="InterPro"/>
</dbReference>
<feature type="transmembrane region" description="Helical" evidence="10">
    <location>
        <begin position="80"/>
        <end position="102"/>
    </location>
</feature>
<evidence type="ECO:0000256" key="6">
    <source>
        <dbReference type="ARBA" id="ARBA00022989"/>
    </source>
</evidence>
<feature type="transmembrane region" description="Helical" evidence="10">
    <location>
        <begin position="963"/>
        <end position="982"/>
    </location>
</feature>
<feature type="transmembrane region" description="Helical" evidence="10">
    <location>
        <begin position="163"/>
        <end position="183"/>
    </location>
</feature>
<feature type="transmembrane region" description="Helical" evidence="10">
    <location>
        <begin position="863"/>
        <end position="892"/>
    </location>
</feature>
<keyword evidence="7 10" id="KW-0472">Membrane</keyword>
<dbReference type="Pfam" id="PF00664">
    <property type="entry name" value="ABC_membrane"/>
    <property type="match status" value="2"/>
</dbReference>
<feature type="compositionally biased region" description="Low complexity" evidence="9">
    <location>
        <begin position="1503"/>
        <end position="1513"/>
    </location>
</feature>
<dbReference type="Gene3D" id="3.40.50.300">
    <property type="entry name" value="P-loop containing nucleotide triphosphate hydrolases"/>
    <property type="match status" value="2"/>
</dbReference>
<name>A0A1Y2BB45_9FUNG</name>
<evidence type="ECO:0000256" key="5">
    <source>
        <dbReference type="ARBA" id="ARBA00022840"/>
    </source>
</evidence>
<dbReference type="EMBL" id="MCOG01000168">
    <property type="protein sequence ID" value="ORY31697.1"/>
    <property type="molecule type" value="Genomic_DNA"/>
</dbReference>
<feature type="domain" description="ABC transporter" evidence="11">
    <location>
        <begin position="1063"/>
        <end position="1297"/>
    </location>
</feature>
<gene>
    <name evidence="13" type="ORF">LY90DRAFT_76452</name>
</gene>
<evidence type="ECO:0000256" key="1">
    <source>
        <dbReference type="ARBA" id="ARBA00004141"/>
    </source>
</evidence>